<accession>A0A0E0I0K0</accession>
<dbReference type="EnsemblPlants" id="ONIVA07G12270.1">
    <property type="protein sequence ID" value="ONIVA07G12270.1"/>
    <property type="gene ID" value="ONIVA07G12270"/>
</dbReference>
<dbReference type="Gramene" id="ONIVA07G12270.1">
    <property type="protein sequence ID" value="ONIVA07G12270.1"/>
    <property type="gene ID" value="ONIVA07G12270"/>
</dbReference>
<reference evidence="1" key="2">
    <citation type="submission" date="2018-04" db="EMBL/GenBank/DDBJ databases">
        <title>OnivRS2 (Oryza nivara Reference Sequence Version 2).</title>
        <authorList>
            <person name="Zhang J."/>
            <person name="Kudrna D."/>
            <person name="Lee S."/>
            <person name="Talag J."/>
            <person name="Rajasekar S."/>
            <person name="Welchert J."/>
            <person name="Hsing Y.-I."/>
            <person name="Wing R.A."/>
        </authorList>
    </citation>
    <scope>NUCLEOTIDE SEQUENCE [LARGE SCALE GENOMIC DNA]</scope>
    <source>
        <strain evidence="1">SL10</strain>
    </source>
</reference>
<evidence type="ECO:0000313" key="1">
    <source>
        <dbReference type="EnsemblPlants" id="ONIVA07G12270.1"/>
    </source>
</evidence>
<dbReference type="AlphaFoldDB" id="A0A0E0I0K0"/>
<dbReference type="HOGENOM" id="CLU_2175087_0_0_1"/>
<proteinExistence type="predicted"/>
<evidence type="ECO:0000313" key="2">
    <source>
        <dbReference type="Proteomes" id="UP000006591"/>
    </source>
</evidence>
<protein>
    <submittedName>
        <fullName evidence="1">Uncharacterized protein</fullName>
    </submittedName>
</protein>
<reference evidence="1" key="1">
    <citation type="submission" date="2015-04" db="UniProtKB">
        <authorList>
            <consortium name="EnsemblPlants"/>
        </authorList>
    </citation>
    <scope>IDENTIFICATION</scope>
    <source>
        <strain evidence="1">SL10</strain>
    </source>
</reference>
<keyword evidence="2" id="KW-1185">Reference proteome</keyword>
<sequence>MKVMESDLCHCVLCGLFQEMTLETVSYLCENPGKILSSKMDRKYQEMKPQTKLLMCGILLLFVRIPGMDQEIPEYFYISSSESIISMNPDQIEVAYLAMINPYVTDDTDR</sequence>
<name>A0A0E0I0K0_ORYNI</name>
<dbReference type="Proteomes" id="UP000006591">
    <property type="component" value="Chromosome 7"/>
</dbReference>
<organism evidence="1">
    <name type="scientific">Oryza nivara</name>
    <name type="common">Indian wild rice</name>
    <name type="synonym">Oryza sativa f. spontanea</name>
    <dbReference type="NCBI Taxonomy" id="4536"/>
    <lineage>
        <taxon>Eukaryota</taxon>
        <taxon>Viridiplantae</taxon>
        <taxon>Streptophyta</taxon>
        <taxon>Embryophyta</taxon>
        <taxon>Tracheophyta</taxon>
        <taxon>Spermatophyta</taxon>
        <taxon>Magnoliopsida</taxon>
        <taxon>Liliopsida</taxon>
        <taxon>Poales</taxon>
        <taxon>Poaceae</taxon>
        <taxon>BOP clade</taxon>
        <taxon>Oryzoideae</taxon>
        <taxon>Oryzeae</taxon>
        <taxon>Oryzinae</taxon>
        <taxon>Oryza</taxon>
    </lineage>
</organism>